<dbReference type="InterPro" id="IPR036188">
    <property type="entry name" value="FAD/NAD-bd_sf"/>
</dbReference>
<evidence type="ECO:0000259" key="13">
    <source>
        <dbReference type="Pfam" id="PF18267"/>
    </source>
</evidence>
<evidence type="ECO:0000313" key="14">
    <source>
        <dbReference type="EMBL" id="VEB07939.1"/>
    </source>
</evidence>
<dbReference type="PANTHER" id="PTHR43809:SF1">
    <property type="entry name" value="NITRITE REDUCTASE (NADH) LARGE SUBUNIT"/>
    <property type="match status" value="1"/>
</dbReference>
<comment type="cofactor">
    <cofactor evidence="2">
        <name>FAD</name>
        <dbReference type="ChEBI" id="CHEBI:57692"/>
    </cofactor>
</comment>
<keyword evidence="9" id="KW-0408">Iron</keyword>
<dbReference type="Gene3D" id="3.50.50.60">
    <property type="entry name" value="FAD/NAD(P)-binding domain"/>
    <property type="match status" value="3"/>
</dbReference>
<accession>A0A3S4GNH6</accession>
<evidence type="ECO:0000256" key="6">
    <source>
        <dbReference type="ARBA" id="ARBA00022723"/>
    </source>
</evidence>
<feature type="compositionally biased region" description="Low complexity" evidence="11">
    <location>
        <begin position="604"/>
        <end position="621"/>
    </location>
</feature>
<name>A0A3S4GNH6_KLEPN</name>
<reference evidence="14 15" key="1">
    <citation type="submission" date="2018-12" db="EMBL/GenBank/DDBJ databases">
        <authorList>
            <consortium name="Pathogen Informatics"/>
        </authorList>
    </citation>
    <scope>NUCLEOTIDE SEQUENCE [LARGE SCALE GENOMIC DNA]</scope>
    <source>
        <strain evidence="14 15">NCTC13635</strain>
    </source>
</reference>
<keyword evidence="8 14" id="KW-0560">Oxidoreductase</keyword>
<sequence>MSSGSSLKRAGIRCVLACRIAAIDADGVRLADGRVFRAARVVLATGVQPDSRLAAQSGVLCQRGIVVDRQMASSLPGISAIGECCEIDGQTWGLVAPCLRQAEVLADRLCGAPGEGFVWQDAGTRLKVTGIELFSAGEQQAGEQDDIYTSWDPIDRHYRRLLLRDGRLRGVLLMGDCTAAAALTARLESDEPVTVDWLFDPSSTQPQAAGIMTMTKPVLVLVGHGMVGHHFLEQCVSRNLHQQYRIVVFGEERYPAYDRVHLSEYFAGRSAESLSLAAGDYFIEHGIELRLGEAVATIDRDARLVRDAEGHEIHWDKLVLATGSYPFVPPIPGNDLAGCFVYRTLDDLDRIAGPCRRGEERGGYRRRVARAGGGQRPETAGAGDAGGGVCPNLMAVQLDNGGAAMLREKIVALGVGVHTSKATTAIVREADGLRLNFADGGALRTDMVVFSAGIRPQDALARGCALQVGERGGIHIDGQCRTSDPDVLAIGECALWDNKIYGLVAPGYQMARIAAATLAGEDACFSGADMSTKLKLLGVDVASFGDAQGRTPGCQSYQWTDGPQQIYKKNRRQSGRQSPAWRRAGGGRQRLCHVAADDAERHGAAAASGESDPARAGGSRAEGARRRGAAGQRADLLLP</sequence>
<dbReference type="InterPro" id="IPR016156">
    <property type="entry name" value="FAD/NAD-linked_Rdtase_dimer_sf"/>
</dbReference>
<feature type="domain" description="FAD/NAD(P)-binding" evidence="12">
    <location>
        <begin position="219"/>
        <end position="505"/>
    </location>
</feature>
<comment type="pathway">
    <text evidence="3">Nitrogen metabolism; nitrate reduction (assimilation).</text>
</comment>
<dbReference type="SUPFAM" id="SSF51905">
    <property type="entry name" value="FAD/NAD(P)-binding domain"/>
    <property type="match status" value="2"/>
</dbReference>
<proteinExistence type="predicted"/>
<dbReference type="Proteomes" id="UP000282433">
    <property type="component" value="Chromosome"/>
</dbReference>
<dbReference type="InterPro" id="IPR041575">
    <property type="entry name" value="Rubredoxin_C"/>
</dbReference>
<dbReference type="InterPro" id="IPR052034">
    <property type="entry name" value="NasD-like"/>
</dbReference>
<evidence type="ECO:0000256" key="3">
    <source>
        <dbReference type="ARBA" id="ARBA00005096"/>
    </source>
</evidence>
<dbReference type="Pfam" id="PF07992">
    <property type="entry name" value="Pyr_redox_2"/>
    <property type="match status" value="2"/>
</dbReference>
<dbReference type="GO" id="GO:0046872">
    <property type="term" value="F:metal ion binding"/>
    <property type="evidence" value="ECO:0007669"/>
    <property type="project" value="UniProtKB-KW"/>
</dbReference>
<feature type="region of interest" description="Disordered" evidence="11">
    <location>
        <begin position="569"/>
        <end position="588"/>
    </location>
</feature>
<dbReference type="AlphaFoldDB" id="A0A3S4GNH6"/>
<feature type="region of interest" description="Disordered" evidence="11">
    <location>
        <begin position="596"/>
        <end position="639"/>
    </location>
</feature>
<comment type="cofactor">
    <cofactor evidence="1">
        <name>siroheme</name>
        <dbReference type="ChEBI" id="CHEBI:60052"/>
    </cofactor>
</comment>
<keyword evidence="10" id="KW-0411">Iron-sulfur</keyword>
<dbReference type="PRINTS" id="PR00368">
    <property type="entry name" value="FADPNR"/>
</dbReference>
<keyword evidence="4" id="KW-0349">Heme</keyword>
<evidence type="ECO:0000256" key="11">
    <source>
        <dbReference type="SAM" id="MobiDB-lite"/>
    </source>
</evidence>
<dbReference type="Gene3D" id="3.30.390.30">
    <property type="match status" value="1"/>
</dbReference>
<feature type="domain" description="FAD/NAD(P)-binding" evidence="12">
    <location>
        <begin position="6"/>
        <end position="90"/>
    </location>
</feature>
<evidence type="ECO:0000259" key="12">
    <source>
        <dbReference type="Pfam" id="PF07992"/>
    </source>
</evidence>
<dbReference type="EMBL" id="LR134162">
    <property type="protein sequence ID" value="VEB07939.1"/>
    <property type="molecule type" value="Genomic_DNA"/>
</dbReference>
<keyword evidence="6" id="KW-0479">Metal-binding</keyword>
<evidence type="ECO:0000313" key="15">
    <source>
        <dbReference type="Proteomes" id="UP000282433"/>
    </source>
</evidence>
<evidence type="ECO:0000256" key="4">
    <source>
        <dbReference type="ARBA" id="ARBA00022617"/>
    </source>
</evidence>
<evidence type="ECO:0000256" key="10">
    <source>
        <dbReference type="ARBA" id="ARBA00023014"/>
    </source>
</evidence>
<feature type="domain" description="NADH-rubredoxin oxidoreductase C-terminal" evidence="13">
    <location>
        <begin position="124"/>
        <end position="189"/>
    </location>
</feature>
<keyword evidence="7" id="KW-0274">FAD</keyword>
<evidence type="ECO:0000256" key="9">
    <source>
        <dbReference type="ARBA" id="ARBA00023004"/>
    </source>
</evidence>
<evidence type="ECO:0000256" key="7">
    <source>
        <dbReference type="ARBA" id="ARBA00022827"/>
    </source>
</evidence>
<keyword evidence="5" id="KW-0285">Flavoprotein</keyword>
<evidence type="ECO:0000256" key="1">
    <source>
        <dbReference type="ARBA" id="ARBA00001929"/>
    </source>
</evidence>
<evidence type="ECO:0000256" key="5">
    <source>
        <dbReference type="ARBA" id="ARBA00022630"/>
    </source>
</evidence>
<dbReference type="GO" id="GO:0015044">
    <property type="term" value="F:rubredoxin-NAD+ reductase activity"/>
    <property type="evidence" value="ECO:0007669"/>
    <property type="project" value="UniProtKB-EC"/>
</dbReference>
<dbReference type="GO" id="GO:0051536">
    <property type="term" value="F:iron-sulfur cluster binding"/>
    <property type="evidence" value="ECO:0007669"/>
    <property type="project" value="UniProtKB-KW"/>
</dbReference>
<organism evidence="14 15">
    <name type="scientific">Klebsiella pneumoniae</name>
    <dbReference type="NCBI Taxonomy" id="573"/>
    <lineage>
        <taxon>Bacteria</taxon>
        <taxon>Pseudomonadati</taxon>
        <taxon>Pseudomonadota</taxon>
        <taxon>Gammaproteobacteria</taxon>
        <taxon>Enterobacterales</taxon>
        <taxon>Enterobacteriaceae</taxon>
        <taxon>Klebsiella/Raoultella group</taxon>
        <taxon>Klebsiella</taxon>
        <taxon>Klebsiella pneumoniae complex</taxon>
    </lineage>
</organism>
<dbReference type="InterPro" id="IPR023753">
    <property type="entry name" value="FAD/NAD-binding_dom"/>
</dbReference>
<dbReference type="EC" id="1.18.1.1" evidence="14"/>
<dbReference type="PANTHER" id="PTHR43809">
    <property type="entry name" value="NITRITE REDUCTASE (NADH) LARGE SUBUNIT"/>
    <property type="match status" value="1"/>
</dbReference>
<evidence type="ECO:0000256" key="2">
    <source>
        <dbReference type="ARBA" id="ARBA00001974"/>
    </source>
</evidence>
<evidence type="ECO:0000256" key="8">
    <source>
        <dbReference type="ARBA" id="ARBA00023002"/>
    </source>
</evidence>
<dbReference type="Pfam" id="PF18267">
    <property type="entry name" value="Rubredoxin_C"/>
    <property type="match status" value="1"/>
</dbReference>
<feature type="compositionally biased region" description="Low complexity" evidence="11">
    <location>
        <begin position="629"/>
        <end position="639"/>
    </location>
</feature>
<protein>
    <submittedName>
        <fullName evidence="14">Putative nitrite reductase</fullName>
        <ecNumber evidence="14">1.18.1.1</ecNumber>
    </submittedName>
</protein>
<gene>
    <name evidence="14" type="primary">nroR</name>
    <name evidence="14" type="ORF">NCTC13635_07168</name>
</gene>